<evidence type="ECO:0000259" key="1">
    <source>
        <dbReference type="Pfam" id="PF00535"/>
    </source>
</evidence>
<name>A0AAE3UEF8_9BACT</name>
<accession>A0AAE3UEF8</accession>
<dbReference type="PANTHER" id="PTHR43685">
    <property type="entry name" value="GLYCOSYLTRANSFERASE"/>
    <property type="match status" value="1"/>
</dbReference>
<dbReference type="SUPFAM" id="SSF53448">
    <property type="entry name" value="Nucleotide-diphospho-sugar transferases"/>
    <property type="match status" value="1"/>
</dbReference>
<dbReference type="PANTHER" id="PTHR43685:SF11">
    <property type="entry name" value="GLYCOSYLTRANSFERASE TAGX-RELATED"/>
    <property type="match status" value="1"/>
</dbReference>
<reference evidence="2" key="1">
    <citation type="submission" date="2023-05" db="EMBL/GenBank/DDBJ databases">
        <authorList>
            <person name="Zhang X."/>
        </authorList>
    </citation>
    <scope>NUCLEOTIDE SEQUENCE</scope>
    <source>
        <strain evidence="2">BD1B2-1</strain>
    </source>
</reference>
<feature type="domain" description="Glycosyltransferase 2-like" evidence="1">
    <location>
        <begin position="6"/>
        <end position="149"/>
    </location>
</feature>
<sequence>MSPKVTVVIPNFNHESYLTKRIDSVINQSFQDYEIILMDDKSTDKSHEVIEHYRNHPKVSKIIYNVENSGSTFKQWNKGIKEAKGEYIWIAESDDFNELNFLERMVNLLEADSNRVAAYSHSWEIDSKNVRLRNWDFHYHELNMTLWKSDFVMSGSMLATSYMFIKNIVPNASAVVFKKNAYHKAGGADETYRVIGDWKLWSSLFLQGDVAFVAEPLNYFRTHQRNVRSATARNGISLLERLRVMEYLRTQINIPVDIQDRAMHHFVKTWIDMILQQGLTYQASKKVIQQFIKQDPHAWRRLLKRCWLLRTKMFRLVFKLITN</sequence>
<dbReference type="GO" id="GO:0016757">
    <property type="term" value="F:glycosyltransferase activity"/>
    <property type="evidence" value="ECO:0007669"/>
    <property type="project" value="UniProtKB-KW"/>
</dbReference>
<comment type="caution">
    <text evidence="2">The sequence shown here is derived from an EMBL/GenBank/DDBJ whole genome shotgun (WGS) entry which is preliminary data.</text>
</comment>
<dbReference type="RefSeq" id="WP_314512093.1">
    <property type="nucleotide sequence ID" value="NZ_JASJOU010000005.1"/>
</dbReference>
<dbReference type="EMBL" id="JASJOU010000005">
    <property type="protein sequence ID" value="MDJ1502185.1"/>
    <property type="molecule type" value="Genomic_DNA"/>
</dbReference>
<proteinExistence type="predicted"/>
<keyword evidence="3" id="KW-1185">Reference proteome</keyword>
<organism evidence="2 3">
    <name type="scientific">Xanthocytophaga agilis</name>
    <dbReference type="NCBI Taxonomy" id="3048010"/>
    <lineage>
        <taxon>Bacteria</taxon>
        <taxon>Pseudomonadati</taxon>
        <taxon>Bacteroidota</taxon>
        <taxon>Cytophagia</taxon>
        <taxon>Cytophagales</taxon>
        <taxon>Rhodocytophagaceae</taxon>
        <taxon>Xanthocytophaga</taxon>
    </lineage>
</organism>
<dbReference type="EC" id="2.4.-.-" evidence="2"/>
<gene>
    <name evidence="2" type="ORF">QNI22_16075</name>
</gene>
<dbReference type="InterPro" id="IPR001173">
    <property type="entry name" value="Glyco_trans_2-like"/>
</dbReference>
<evidence type="ECO:0000313" key="2">
    <source>
        <dbReference type="EMBL" id="MDJ1502185.1"/>
    </source>
</evidence>
<dbReference type="Proteomes" id="UP001232063">
    <property type="component" value="Unassembled WGS sequence"/>
</dbReference>
<dbReference type="AlphaFoldDB" id="A0AAE3UEF8"/>
<dbReference type="Pfam" id="PF00535">
    <property type="entry name" value="Glycos_transf_2"/>
    <property type="match status" value="1"/>
</dbReference>
<keyword evidence="2" id="KW-0328">Glycosyltransferase</keyword>
<dbReference type="InterPro" id="IPR050834">
    <property type="entry name" value="Glycosyltransf_2"/>
</dbReference>
<protein>
    <submittedName>
        <fullName evidence="2">Glycosyltransferase</fullName>
        <ecNumber evidence="2">2.4.-.-</ecNumber>
    </submittedName>
</protein>
<keyword evidence="2" id="KW-0808">Transferase</keyword>
<dbReference type="InterPro" id="IPR029044">
    <property type="entry name" value="Nucleotide-diphossugar_trans"/>
</dbReference>
<evidence type="ECO:0000313" key="3">
    <source>
        <dbReference type="Proteomes" id="UP001232063"/>
    </source>
</evidence>
<dbReference type="Gene3D" id="3.90.550.10">
    <property type="entry name" value="Spore Coat Polysaccharide Biosynthesis Protein SpsA, Chain A"/>
    <property type="match status" value="1"/>
</dbReference>